<name>A0A922IAL9_DERFA</name>
<proteinExistence type="predicted"/>
<dbReference type="EMBL" id="ASGP02000001">
    <property type="protein sequence ID" value="KAH9526575.1"/>
    <property type="molecule type" value="Genomic_DNA"/>
</dbReference>
<gene>
    <name evidence="2" type="ORF">DERF_000650</name>
</gene>
<protein>
    <submittedName>
        <fullName evidence="2">Uncharacterized protein</fullName>
    </submittedName>
</protein>
<keyword evidence="1" id="KW-0812">Transmembrane</keyword>
<organism evidence="2 3">
    <name type="scientific">Dermatophagoides farinae</name>
    <name type="common">American house dust mite</name>
    <dbReference type="NCBI Taxonomy" id="6954"/>
    <lineage>
        <taxon>Eukaryota</taxon>
        <taxon>Metazoa</taxon>
        <taxon>Ecdysozoa</taxon>
        <taxon>Arthropoda</taxon>
        <taxon>Chelicerata</taxon>
        <taxon>Arachnida</taxon>
        <taxon>Acari</taxon>
        <taxon>Acariformes</taxon>
        <taxon>Sarcoptiformes</taxon>
        <taxon>Astigmata</taxon>
        <taxon>Psoroptidia</taxon>
        <taxon>Analgoidea</taxon>
        <taxon>Pyroglyphidae</taxon>
        <taxon>Dermatophagoidinae</taxon>
        <taxon>Dermatophagoides</taxon>
    </lineage>
</organism>
<keyword evidence="3" id="KW-1185">Reference proteome</keyword>
<reference evidence="2" key="2">
    <citation type="journal article" date="2022" name="Res Sq">
        <title>Comparative Genomics Reveals Insights into the Divergent Evolution of Astigmatic Mites and Household Pest Adaptations.</title>
        <authorList>
            <person name="Xiong Q."/>
            <person name="Wan A.T.-Y."/>
            <person name="Liu X.-Y."/>
            <person name="Fung C.S.-H."/>
            <person name="Xiao X."/>
            <person name="Malainual N."/>
            <person name="Hou J."/>
            <person name="Wang L."/>
            <person name="Wang M."/>
            <person name="Yang K."/>
            <person name="Cui Y."/>
            <person name="Leung E."/>
            <person name="Nong W."/>
            <person name="Shin S.-K."/>
            <person name="Au S."/>
            <person name="Jeong K.Y."/>
            <person name="Chew F.T."/>
            <person name="Hui J."/>
            <person name="Leung T.F."/>
            <person name="Tungtrongchitr A."/>
            <person name="Zhong N."/>
            <person name="Liu Z."/>
            <person name="Tsui S."/>
        </authorList>
    </citation>
    <scope>NUCLEOTIDE SEQUENCE</scope>
    <source>
        <strain evidence="2">Derf</strain>
        <tissue evidence="2">Whole organism</tissue>
    </source>
</reference>
<feature type="transmembrane region" description="Helical" evidence="1">
    <location>
        <begin position="42"/>
        <end position="61"/>
    </location>
</feature>
<sequence length="78" mass="9548">MDVFECIIYQKNSKHIESFFYTLQQQRRYIDSKFSIHKSIHYHYILCFGLAVLLKLFFFNLKTSAILRFKKKLHPMKI</sequence>
<evidence type="ECO:0000313" key="2">
    <source>
        <dbReference type="EMBL" id="KAH9526575.1"/>
    </source>
</evidence>
<dbReference type="AlphaFoldDB" id="A0A922IAL9"/>
<accession>A0A922IAL9</accession>
<dbReference type="Proteomes" id="UP000790347">
    <property type="component" value="Unassembled WGS sequence"/>
</dbReference>
<reference evidence="2" key="1">
    <citation type="submission" date="2013-05" db="EMBL/GenBank/DDBJ databases">
        <authorList>
            <person name="Yim A.K.Y."/>
            <person name="Chan T.F."/>
            <person name="Ji K.M."/>
            <person name="Liu X.Y."/>
            <person name="Zhou J.W."/>
            <person name="Li R.Q."/>
            <person name="Yang K.Y."/>
            <person name="Li J."/>
            <person name="Li M."/>
            <person name="Law P.T.W."/>
            <person name="Wu Y.L."/>
            <person name="Cai Z.L."/>
            <person name="Qin H."/>
            <person name="Bao Y."/>
            <person name="Leung R.K.K."/>
            <person name="Ng P.K.S."/>
            <person name="Zou J."/>
            <person name="Zhong X.J."/>
            <person name="Ran P.X."/>
            <person name="Zhong N.S."/>
            <person name="Liu Z.G."/>
            <person name="Tsui S.K.W."/>
        </authorList>
    </citation>
    <scope>NUCLEOTIDE SEQUENCE</scope>
    <source>
        <strain evidence="2">Derf</strain>
        <tissue evidence="2">Whole organism</tissue>
    </source>
</reference>
<evidence type="ECO:0000313" key="3">
    <source>
        <dbReference type="Proteomes" id="UP000790347"/>
    </source>
</evidence>
<keyword evidence="1" id="KW-1133">Transmembrane helix</keyword>
<keyword evidence="1" id="KW-0472">Membrane</keyword>
<evidence type="ECO:0000256" key="1">
    <source>
        <dbReference type="SAM" id="Phobius"/>
    </source>
</evidence>
<comment type="caution">
    <text evidence="2">The sequence shown here is derived from an EMBL/GenBank/DDBJ whole genome shotgun (WGS) entry which is preliminary data.</text>
</comment>